<feature type="compositionally biased region" description="Polar residues" evidence="2">
    <location>
        <begin position="261"/>
        <end position="272"/>
    </location>
</feature>
<dbReference type="Pfam" id="PF02205">
    <property type="entry name" value="WH2"/>
    <property type="match status" value="1"/>
</dbReference>
<feature type="region of interest" description="Disordered" evidence="2">
    <location>
        <begin position="175"/>
        <end position="564"/>
    </location>
</feature>
<evidence type="ECO:0000259" key="4">
    <source>
        <dbReference type="PROSITE" id="PS51082"/>
    </source>
</evidence>
<dbReference type="GO" id="GO:0045010">
    <property type="term" value="P:actin nucleation"/>
    <property type="evidence" value="ECO:0007669"/>
    <property type="project" value="EnsemblFungi"/>
</dbReference>
<dbReference type="InParanoid" id="G8JR45"/>
<feature type="compositionally biased region" description="Pro residues" evidence="2">
    <location>
        <begin position="520"/>
        <end position="531"/>
    </location>
</feature>
<evidence type="ECO:0000313" key="6">
    <source>
        <dbReference type="Proteomes" id="UP000006790"/>
    </source>
</evidence>
<dbReference type="InterPro" id="IPR033927">
    <property type="entry name" value="WASPfam_EVH1"/>
</dbReference>
<dbReference type="KEGG" id="erc:Ecym_3106"/>
<evidence type="ECO:0000256" key="2">
    <source>
        <dbReference type="SAM" id="MobiDB-lite"/>
    </source>
</evidence>
<feature type="domain" description="WH2" evidence="4">
    <location>
        <begin position="573"/>
        <end position="593"/>
    </location>
</feature>
<dbReference type="InterPro" id="IPR011993">
    <property type="entry name" value="PH-like_dom_sf"/>
</dbReference>
<organism evidence="5 6">
    <name type="scientific">Eremothecium cymbalariae (strain CBS 270.75 / DBVPG 7215 / KCTC 17166 / NRRL Y-17582)</name>
    <name type="common">Yeast</name>
    <dbReference type="NCBI Taxonomy" id="931890"/>
    <lineage>
        <taxon>Eukaryota</taxon>
        <taxon>Fungi</taxon>
        <taxon>Dikarya</taxon>
        <taxon>Ascomycota</taxon>
        <taxon>Saccharomycotina</taxon>
        <taxon>Saccharomycetes</taxon>
        <taxon>Saccharomycetales</taxon>
        <taxon>Saccharomycetaceae</taxon>
        <taxon>Eremothecium</taxon>
    </lineage>
</organism>
<dbReference type="GeneID" id="11470897"/>
<dbReference type="InterPro" id="IPR003124">
    <property type="entry name" value="WH2_dom"/>
</dbReference>
<feature type="domain" description="WH1" evidence="3">
    <location>
        <begin position="16"/>
        <end position="127"/>
    </location>
</feature>
<dbReference type="GO" id="GO:0140224">
    <property type="term" value="C:SLAC complex"/>
    <property type="evidence" value="ECO:0007669"/>
    <property type="project" value="EnsemblFungi"/>
</dbReference>
<dbReference type="FunFam" id="2.30.29.30:FF:000281">
    <property type="entry name" value="Actin associated protein"/>
    <property type="match status" value="1"/>
</dbReference>
<feature type="compositionally biased region" description="Pro residues" evidence="2">
    <location>
        <begin position="286"/>
        <end position="302"/>
    </location>
</feature>
<dbReference type="GO" id="GO:0032233">
    <property type="term" value="P:positive regulation of actin filament bundle assembly"/>
    <property type="evidence" value="ECO:0007669"/>
    <property type="project" value="EnsemblFungi"/>
</dbReference>
<dbReference type="SUPFAM" id="SSF50729">
    <property type="entry name" value="PH domain-like"/>
    <property type="match status" value="1"/>
</dbReference>
<dbReference type="eggNOG" id="KOG3671">
    <property type="taxonomic scope" value="Eukaryota"/>
</dbReference>
<dbReference type="EMBL" id="CP002499">
    <property type="protein sequence ID" value="AET38614.1"/>
    <property type="molecule type" value="Genomic_DNA"/>
</dbReference>
<dbReference type="GO" id="GO:0030041">
    <property type="term" value="P:actin filament polymerization"/>
    <property type="evidence" value="ECO:0007669"/>
    <property type="project" value="EnsemblFungi"/>
</dbReference>
<dbReference type="CDD" id="cd01205">
    <property type="entry name" value="EVH1_WASP-like"/>
    <property type="match status" value="1"/>
</dbReference>
<dbReference type="PROSITE" id="PS51082">
    <property type="entry name" value="WH2"/>
    <property type="match status" value="1"/>
</dbReference>
<dbReference type="FunCoup" id="G8JR45">
    <property type="interactions" value="223"/>
</dbReference>
<dbReference type="GO" id="GO:0003779">
    <property type="term" value="F:actin binding"/>
    <property type="evidence" value="ECO:0007669"/>
    <property type="project" value="EnsemblFungi"/>
</dbReference>
<proteinExistence type="predicted"/>
<evidence type="ECO:0000256" key="1">
    <source>
        <dbReference type="ARBA" id="ARBA00022553"/>
    </source>
</evidence>
<feature type="compositionally biased region" description="Low complexity" evidence="2">
    <location>
        <begin position="247"/>
        <end position="260"/>
    </location>
</feature>
<dbReference type="GO" id="GO:2000601">
    <property type="term" value="P:positive regulation of Arp2/3 complex-mediated actin nucleation"/>
    <property type="evidence" value="ECO:0007669"/>
    <property type="project" value="EnsemblFungi"/>
</dbReference>
<dbReference type="GO" id="GO:0071933">
    <property type="term" value="F:Arp2/3 complex binding"/>
    <property type="evidence" value="ECO:0007669"/>
    <property type="project" value="EnsemblFungi"/>
</dbReference>
<dbReference type="RefSeq" id="XP_003645431.1">
    <property type="nucleotide sequence ID" value="XM_003645383.1"/>
</dbReference>
<dbReference type="HOGENOM" id="CLU_015385_1_2_1"/>
<reference evidence="6" key="1">
    <citation type="journal article" date="2012" name="G3 (Bethesda)">
        <title>Pichia sorbitophila, an interspecies yeast hybrid reveals early steps of genome resolution following polyploidization.</title>
        <authorList>
            <person name="Leh Louis V."/>
            <person name="Despons L."/>
            <person name="Friedrich A."/>
            <person name="Martin T."/>
            <person name="Durrens P."/>
            <person name="Casaregola S."/>
            <person name="Neuveglise C."/>
            <person name="Fairhead C."/>
            <person name="Marck C."/>
            <person name="Cruz J.A."/>
            <person name="Straub M.L."/>
            <person name="Kugler V."/>
            <person name="Sacerdot C."/>
            <person name="Uzunov Z."/>
            <person name="Thierry A."/>
            <person name="Weiss S."/>
            <person name="Bleykasten C."/>
            <person name="De Montigny J."/>
            <person name="Jacques N."/>
            <person name="Jung P."/>
            <person name="Lemaire M."/>
            <person name="Mallet S."/>
            <person name="Morel G."/>
            <person name="Richard G.F."/>
            <person name="Sarkar A."/>
            <person name="Savel G."/>
            <person name="Schacherer J."/>
            <person name="Seret M.L."/>
            <person name="Talla E."/>
            <person name="Samson G."/>
            <person name="Jubin C."/>
            <person name="Poulain J."/>
            <person name="Vacherie B."/>
            <person name="Barbe V."/>
            <person name="Pelletier E."/>
            <person name="Sherman D.J."/>
            <person name="Westhof E."/>
            <person name="Weissenbach J."/>
            <person name="Baret P.V."/>
            <person name="Wincker P."/>
            <person name="Gaillardin C."/>
            <person name="Dujon B."/>
            <person name="Souciet J.L."/>
        </authorList>
    </citation>
    <scope>NUCLEOTIDE SEQUENCE [LARGE SCALE GENOMIC DNA]</scope>
    <source>
        <strain evidence="6">CBS 270.75 / DBVPG 7215 / KCTC 17166 / NRRL Y-17582</strain>
    </source>
</reference>
<dbReference type="STRING" id="931890.G8JR45"/>
<evidence type="ECO:0000313" key="5">
    <source>
        <dbReference type="EMBL" id="AET38614.1"/>
    </source>
</evidence>
<feature type="region of interest" description="Disordered" evidence="2">
    <location>
        <begin position="608"/>
        <end position="633"/>
    </location>
</feature>
<feature type="compositionally biased region" description="Pro residues" evidence="2">
    <location>
        <begin position="331"/>
        <end position="340"/>
    </location>
</feature>
<feature type="compositionally biased region" description="Polar residues" evidence="2">
    <location>
        <begin position="546"/>
        <end position="564"/>
    </location>
</feature>
<protein>
    <recommendedName>
        <fullName evidence="7">WH1 domain-containing protein</fullName>
    </recommendedName>
</protein>
<sequence>MGLLTATDKEKIKRALPKASNKIIDVTVARLYVAYPNPKEWQYTGLSGGIVLVDDIVGNTFFLKLVDIEGHRGVVWDQELWVGFEYTQDRTFFHSFEMEECYAGLLFDDISEAGHFLKRVQRRDKYASKKTLSNKNAIALANKLKEAESSRVIHGPRGEALISDQRRRYSYNMTGVEEEGIPDTKKKAPPPPPPTEPHSKREPNRSSSLKSAASKYPDIPSMVSSTAPIVDPALGPPKPSRQVTHDTCGSSSDSESTYTSAVTSPVISQRQQKYILPPLPTEFFPLQPPQPPEAHSPSPVVPPEHDMEMSAPVRYEAPFLPKPQEEQSAHPPLPAAPRPPLALTQHPQHEGAVPAPPFKALPQRPVNHQEPSSFVSLPNSRVPSGSGRQLPAPPVVRNNAPPPPPARRGPAPALPPRRVGGPDIHQNVTQQSKHRVANTSAPPPPPRRGPAPPPPPRAPRSAAAPSNPNQNAPTIRFRMNEPPQQASYIPPHQFTPHPSEPPKAALTPTAFRQTPAPTTSQPPPPPPPPPMISQDNIPVAPPPPSIQVNSSQGKLPNPSSTVVGIAETTGNQGRDALLASIRGAGGVHALRKVDKSQLDKPSVLLQEARGKSPATGINASNSLTPTTTGGTGSLADALAAALNQRKNKVAQSQDDYDNGDDW</sequence>
<dbReference type="OMA" id="EYNQDRK"/>
<feature type="compositionally biased region" description="Pro residues" evidence="2">
    <location>
        <begin position="441"/>
        <end position="458"/>
    </location>
</feature>
<dbReference type="Pfam" id="PF00568">
    <property type="entry name" value="WH1"/>
    <property type="match status" value="1"/>
</dbReference>
<dbReference type="Proteomes" id="UP000006790">
    <property type="component" value="Chromosome 3"/>
</dbReference>
<dbReference type="InterPro" id="IPR000697">
    <property type="entry name" value="WH1/EVH1_dom"/>
</dbReference>
<dbReference type="SMART" id="SM00461">
    <property type="entry name" value="WH1"/>
    <property type="match status" value="1"/>
</dbReference>
<evidence type="ECO:0008006" key="7">
    <source>
        <dbReference type="Google" id="ProtNLM"/>
    </source>
</evidence>
<name>G8JR45_ERECY</name>
<dbReference type="AlphaFoldDB" id="G8JR45"/>
<feature type="compositionally biased region" description="Pro residues" evidence="2">
    <location>
        <begin position="400"/>
        <end position="415"/>
    </location>
</feature>
<dbReference type="PROSITE" id="PS50229">
    <property type="entry name" value="WH1"/>
    <property type="match status" value="1"/>
</dbReference>
<keyword evidence="6" id="KW-1185">Reference proteome</keyword>
<evidence type="ECO:0000259" key="3">
    <source>
        <dbReference type="PROSITE" id="PS50229"/>
    </source>
</evidence>
<dbReference type="GO" id="GO:0030479">
    <property type="term" value="C:actin cortical patch"/>
    <property type="evidence" value="ECO:0007669"/>
    <property type="project" value="EnsemblFungi"/>
</dbReference>
<gene>
    <name evidence="5" type="ordered locus">Ecym_3106</name>
</gene>
<dbReference type="Gene3D" id="2.30.29.30">
    <property type="entry name" value="Pleckstrin-homology domain (PH domain)/Phosphotyrosine-binding domain (PTB)"/>
    <property type="match status" value="1"/>
</dbReference>
<dbReference type="OrthoDB" id="8963340at2759"/>
<accession>G8JR45</accession>
<feature type="compositionally biased region" description="Polar residues" evidence="2">
    <location>
        <begin position="369"/>
        <end position="387"/>
    </location>
</feature>
<dbReference type="GO" id="GO:0051666">
    <property type="term" value="P:actin cortical patch localization"/>
    <property type="evidence" value="ECO:0007669"/>
    <property type="project" value="EnsemblFungi"/>
</dbReference>
<feature type="compositionally biased region" description="Low complexity" evidence="2">
    <location>
        <begin position="459"/>
        <end position="473"/>
    </location>
</feature>
<keyword evidence="1" id="KW-0597">Phosphoprotein</keyword>